<sequence>MKRRDLIKFLSELGAEFKEGGKHTKVYLNYKQSTIPRHTEIDDYLVKAIKKQLEIEG</sequence>
<evidence type="ECO:0000313" key="9">
    <source>
        <dbReference type="Proteomes" id="UP000013248"/>
    </source>
</evidence>
<dbReference type="InterPro" id="IPR012933">
    <property type="entry name" value="HicA_mRNA_interferase"/>
</dbReference>
<dbReference type="InterPro" id="IPR038570">
    <property type="entry name" value="HicA_sf"/>
</dbReference>
<gene>
    <name evidence="8" type="ORF">F900_01891</name>
</gene>
<keyword evidence="4" id="KW-0255">Endonuclease</keyword>
<dbReference type="GO" id="GO:0003729">
    <property type="term" value="F:mRNA binding"/>
    <property type="evidence" value="ECO:0007669"/>
    <property type="project" value="InterPro"/>
</dbReference>
<keyword evidence="6" id="KW-0694">RNA-binding</keyword>
<keyword evidence="2" id="KW-1277">Toxin-antitoxin system</keyword>
<comment type="similarity">
    <text evidence="1">Belongs to the HicA mRNA interferase family.</text>
</comment>
<dbReference type="RefSeq" id="WP_005216991.1">
    <property type="nucleotide sequence ID" value="NZ_KB850089.1"/>
</dbReference>
<dbReference type="GO" id="GO:0004519">
    <property type="term" value="F:endonuclease activity"/>
    <property type="evidence" value="ECO:0007669"/>
    <property type="project" value="UniProtKB-KW"/>
</dbReference>
<evidence type="ECO:0000256" key="4">
    <source>
        <dbReference type="ARBA" id="ARBA00022759"/>
    </source>
</evidence>
<dbReference type="eggNOG" id="COG1724">
    <property type="taxonomic scope" value="Bacteria"/>
</dbReference>
<dbReference type="SUPFAM" id="SSF54786">
    <property type="entry name" value="YcfA/nrd intein domain"/>
    <property type="match status" value="1"/>
</dbReference>
<evidence type="ECO:0000256" key="5">
    <source>
        <dbReference type="ARBA" id="ARBA00022801"/>
    </source>
</evidence>
<dbReference type="Gene3D" id="3.30.920.30">
    <property type="entry name" value="Hypothetical protein"/>
    <property type="match status" value="1"/>
</dbReference>
<evidence type="ECO:0000313" key="8">
    <source>
        <dbReference type="EMBL" id="ENX00907.1"/>
    </source>
</evidence>
<evidence type="ECO:0000256" key="3">
    <source>
        <dbReference type="ARBA" id="ARBA00022722"/>
    </source>
</evidence>
<dbReference type="AlphaFoldDB" id="N9NDJ4"/>
<keyword evidence="7" id="KW-0346">Stress response</keyword>
<dbReference type="GO" id="GO:0016787">
    <property type="term" value="F:hydrolase activity"/>
    <property type="evidence" value="ECO:0007669"/>
    <property type="project" value="UniProtKB-KW"/>
</dbReference>
<keyword evidence="3" id="KW-0540">Nuclease</keyword>
<accession>N9NDJ4</accession>
<organism evidence="8 9">
    <name type="scientific">Acinetobacter modestus</name>
    <dbReference type="NCBI Taxonomy" id="1776740"/>
    <lineage>
        <taxon>Bacteria</taxon>
        <taxon>Pseudomonadati</taxon>
        <taxon>Pseudomonadota</taxon>
        <taxon>Gammaproteobacteria</taxon>
        <taxon>Moraxellales</taxon>
        <taxon>Moraxellaceae</taxon>
        <taxon>Acinetobacter</taxon>
    </lineage>
</organism>
<name>N9NDJ4_9GAMM</name>
<reference evidence="8 9" key="1">
    <citation type="submission" date="2013-02" db="EMBL/GenBank/DDBJ databases">
        <title>The Genome Sequence of Acinetobacter sp. ANC 3862.</title>
        <authorList>
            <consortium name="The Broad Institute Genome Sequencing Platform"/>
            <consortium name="The Broad Institute Genome Sequencing Center for Infectious Disease"/>
            <person name="Cerqueira G."/>
            <person name="Feldgarden M."/>
            <person name="Courvalin P."/>
            <person name="Perichon B."/>
            <person name="Grillot-Courvalin C."/>
            <person name="Clermont D."/>
            <person name="Rocha E."/>
            <person name="Yoon E.-J."/>
            <person name="Nemec A."/>
            <person name="Walker B."/>
            <person name="Young S.K."/>
            <person name="Zeng Q."/>
            <person name="Gargeya S."/>
            <person name="Fitzgerald M."/>
            <person name="Haas B."/>
            <person name="Abouelleil A."/>
            <person name="Alvarado L."/>
            <person name="Arachchi H.M."/>
            <person name="Berlin A.M."/>
            <person name="Chapman S.B."/>
            <person name="Dewar J."/>
            <person name="Goldberg J."/>
            <person name="Griggs A."/>
            <person name="Gujja S."/>
            <person name="Hansen M."/>
            <person name="Howarth C."/>
            <person name="Imamovic A."/>
            <person name="Larimer J."/>
            <person name="McCowan C."/>
            <person name="Murphy C."/>
            <person name="Neiman D."/>
            <person name="Pearson M."/>
            <person name="Priest M."/>
            <person name="Roberts A."/>
            <person name="Saif S."/>
            <person name="Shea T."/>
            <person name="Sisk P."/>
            <person name="Sykes S."/>
            <person name="Wortman J."/>
            <person name="Nusbaum C."/>
            <person name="Birren B."/>
        </authorList>
    </citation>
    <scope>NUCLEOTIDE SEQUENCE [LARGE SCALE GENOMIC DNA]</scope>
    <source>
        <strain evidence="8 9">ANC 3862</strain>
    </source>
</reference>
<dbReference type="STRING" id="1217705.F900_01891"/>
<comment type="caution">
    <text evidence="8">The sequence shown here is derived from an EMBL/GenBank/DDBJ whole genome shotgun (WGS) entry which is preliminary data.</text>
</comment>
<protein>
    <submittedName>
        <fullName evidence="8">Uncharacterized protein</fullName>
    </submittedName>
</protein>
<dbReference type="HOGENOM" id="CLU_164851_5_1_6"/>
<evidence type="ECO:0000256" key="1">
    <source>
        <dbReference type="ARBA" id="ARBA00006620"/>
    </source>
</evidence>
<evidence type="ECO:0000256" key="6">
    <source>
        <dbReference type="ARBA" id="ARBA00022884"/>
    </source>
</evidence>
<evidence type="ECO:0000256" key="7">
    <source>
        <dbReference type="ARBA" id="ARBA00023016"/>
    </source>
</evidence>
<dbReference type="Proteomes" id="UP000013248">
    <property type="component" value="Unassembled WGS sequence"/>
</dbReference>
<evidence type="ECO:0000256" key="2">
    <source>
        <dbReference type="ARBA" id="ARBA00022649"/>
    </source>
</evidence>
<keyword evidence="5" id="KW-0378">Hydrolase</keyword>
<proteinExistence type="inferred from homology"/>
<dbReference type="EMBL" id="APRP01000018">
    <property type="protein sequence ID" value="ENX00907.1"/>
    <property type="molecule type" value="Genomic_DNA"/>
</dbReference>
<dbReference type="Pfam" id="PF07927">
    <property type="entry name" value="HicA_toxin"/>
    <property type="match status" value="1"/>
</dbReference>